<evidence type="ECO:0000256" key="12">
    <source>
        <dbReference type="SAM" id="SignalP"/>
    </source>
</evidence>
<evidence type="ECO:0000256" key="10">
    <source>
        <dbReference type="ARBA" id="ARBA00023136"/>
    </source>
</evidence>
<dbReference type="PANTHER" id="PTHR15422:SF24">
    <property type="entry name" value="DOMON RELATED DOMAIN-CONTAINING PROTEIN"/>
    <property type="match status" value="1"/>
</dbReference>
<comment type="caution">
    <text evidence="14">The sequence shown here is derived from an EMBL/GenBank/DDBJ whole genome shotgun (WGS) entry which is preliminary data.</text>
</comment>
<feature type="transmembrane region" description="Helical" evidence="11">
    <location>
        <begin position="87"/>
        <end position="109"/>
    </location>
</feature>
<reference evidence="15" key="1">
    <citation type="submission" date="2024-07" db="EMBL/GenBank/DDBJ databases">
        <title>Two chromosome-level genome assemblies of Korean endemic species Abeliophyllum distichum and Forsythia ovata (Oleaceae).</title>
        <authorList>
            <person name="Jang H."/>
        </authorList>
    </citation>
    <scope>NUCLEOTIDE SEQUENCE [LARGE SCALE GENOMIC DNA]</scope>
</reference>
<name>A0ABD1QK33_9LAMI</name>
<dbReference type="GO" id="GO:0046872">
    <property type="term" value="F:metal ion binding"/>
    <property type="evidence" value="ECO:0007669"/>
    <property type="project" value="UniProtKB-KW"/>
</dbReference>
<comment type="subcellular location">
    <subcellularLocation>
        <location evidence="2">Membrane</location>
        <topology evidence="2">Multi-pass membrane protein</topology>
    </subcellularLocation>
</comment>
<feature type="transmembrane region" description="Helical" evidence="11">
    <location>
        <begin position="121"/>
        <end position="141"/>
    </location>
</feature>
<keyword evidence="3" id="KW-0813">Transport</keyword>
<feature type="transmembrane region" description="Helical" evidence="11">
    <location>
        <begin position="153"/>
        <end position="171"/>
    </location>
</feature>
<proteinExistence type="predicted"/>
<keyword evidence="10 11" id="KW-0472">Membrane</keyword>
<dbReference type="Gene3D" id="1.20.120.1770">
    <property type="match status" value="1"/>
</dbReference>
<evidence type="ECO:0000256" key="9">
    <source>
        <dbReference type="ARBA" id="ARBA00023004"/>
    </source>
</evidence>
<dbReference type="CDD" id="cd08760">
    <property type="entry name" value="Cyt_b561_FRRS1_like"/>
    <property type="match status" value="1"/>
</dbReference>
<keyword evidence="7" id="KW-0249">Electron transport</keyword>
<dbReference type="InterPro" id="IPR006593">
    <property type="entry name" value="Cyt_b561/ferric_Rdtase_TM"/>
</dbReference>
<dbReference type="PANTHER" id="PTHR15422">
    <property type="entry name" value="OS05G0565100 PROTEIN"/>
    <property type="match status" value="1"/>
</dbReference>
<evidence type="ECO:0000256" key="5">
    <source>
        <dbReference type="ARBA" id="ARBA00022692"/>
    </source>
</evidence>
<dbReference type="InterPro" id="IPR045150">
    <property type="entry name" value="CYB561D1/2"/>
</dbReference>
<evidence type="ECO:0000256" key="3">
    <source>
        <dbReference type="ARBA" id="ARBA00022448"/>
    </source>
</evidence>
<evidence type="ECO:0000256" key="11">
    <source>
        <dbReference type="SAM" id="Phobius"/>
    </source>
</evidence>
<dbReference type="SMART" id="SM00665">
    <property type="entry name" value="B561"/>
    <property type="match status" value="1"/>
</dbReference>
<evidence type="ECO:0000256" key="1">
    <source>
        <dbReference type="ARBA" id="ARBA00001970"/>
    </source>
</evidence>
<dbReference type="GO" id="GO:0016020">
    <property type="term" value="C:membrane"/>
    <property type="evidence" value="ECO:0007669"/>
    <property type="project" value="UniProtKB-SubCell"/>
</dbReference>
<feature type="domain" description="Cytochrome b561" evidence="13">
    <location>
        <begin position="18"/>
        <end position="181"/>
    </location>
</feature>
<dbReference type="PROSITE" id="PS50939">
    <property type="entry name" value="CYTOCHROME_B561"/>
    <property type="match status" value="1"/>
</dbReference>
<evidence type="ECO:0000313" key="15">
    <source>
        <dbReference type="Proteomes" id="UP001604336"/>
    </source>
</evidence>
<keyword evidence="8 11" id="KW-1133">Transmembrane helix</keyword>
<feature type="chain" id="PRO_5044753372" evidence="12">
    <location>
        <begin position="29"/>
        <end position="181"/>
    </location>
</feature>
<feature type="signal peptide" evidence="12">
    <location>
        <begin position="1"/>
        <end position="28"/>
    </location>
</feature>
<keyword evidence="9" id="KW-0408">Iron</keyword>
<evidence type="ECO:0000256" key="2">
    <source>
        <dbReference type="ARBA" id="ARBA00004141"/>
    </source>
</evidence>
<protein>
    <submittedName>
        <fullName evidence="14">Cytochrome b561/ferric reductase transmembrane protein family</fullName>
    </submittedName>
</protein>
<keyword evidence="15" id="KW-1185">Reference proteome</keyword>
<gene>
    <name evidence="14" type="ORF">Adt_37319</name>
</gene>
<evidence type="ECO:0000313" key="14">
    <source>
        <dbReference type="EMBL" id="KAL2476583.1"/>
    </source>
</evidence>
<dbReference type="Proteomes" id="UP001604336">
    <property type="component" value="Unassembled WGS sequence"/>
</dbReference>
<organism evidence="14 15">
    <name type="scientific">Abeliophyllum distichum</name>
    <dbReference type="NCBI Taxonomy" id="126358"/>
    <lineage>
        <taxon>Eukaryota</taxon>
        <taxon>Viridiplantae</taxon>
        <taxon>Streptophyta</taxon>
        <taxon>Embryophyta</taxon>
        <taxon>Tracheophyta</taxon>
        <taxon>Spermatophyta</taxon>
        <taxon>Magnoliopsida</taxon>
        <taxon>eudicotyledons</taxon>
        <taxon>Gunneridae</taxon>
        <taxon>Pentapetalae</taxon>
        <taxon>asterids</taxon>
        <taxon>lamiids</taxon>
        <taxon>Lamiales</taxon>
        <taxon>Oleaceae</taxon>
        <taxon>Forsythieae</taxon>
        <taxon>Abeliophyllum</taxon>
    </lineage>
</organism>
<evidence type="ECO:0000256" key="6">
    <source>
        <dbReference type="ARBA" id="ARBA00022723"/>
    </source>
</evidence>
<comment type="cofactor">
    <cofactor evidence="1">
        <name>heme b</name>
        <dbReference type="ChEBI" id="CHEBI:60344"/>
    </cofactor>
</comment>
<accession>A0ABD1QK33</accession>
<evidence type="ECO:0000256" key="8">
    <source>
        <dbReference type="ARBA" id="ARBA00022989"/>
    </source>
</evidence>
<dbReference type="AlphaFoldDB" id="A0ABD1QK33"/>
<evidence type="ECO:0000256" key="4">
    <source>
        <dbReference type="ARBA" id="ARBA00022617"/>
    </source>
</evidence>
<sequence length="181" mass="20711">MVSKWKLMPFAIPASLAFLNLLPSVCSSQKRTELYNKHKIHEINPQLLFEIKLHGFLLWASVGFLMPIGILIMRKSNTEESGTRQRIIFYIHAITQILAVLLATAGAVMSIKYLDNSFNNAHQRIGLALYGGIWLQALIGILRPHRGRKGRSIWYIFHWLLGIAGFFSGRYQHIHRFTSLP</sequence>
<keyword evidence="5 11" id="KW-0812">Transmembrane</keyword>
<feature type="transmembrane region" description="Helical" evidence="11">
    <location>
        <begin position="51"/>
        <end position="72"/>
    </location>
</feature>
<keyword evidence="4" id="KW-0349">Heme</keyword>
<evidence type="ECO:0000259" key="13">
    <source>
        <dbReference type="PROSITE" id="PS50939"/>
    </source>
</evidence>
<keyword evidence="12" id="KW-0732">Signal</keyword>
<dbReference type="Pfam" id="PF03188">
    <property type="entry name" value="Cytochrom_B561"/>
    <property type="match status" value="1"/>
</dbReference>
<evidence type="ECO:0000256" key="7">
    <source>
        <dbReference type="ARBA" id="ARBA00022982"/>
    </source>
</evidence>
<keyword evidence="6" id="KW-0479">Metal-binding</keyword>
<dbReference type="EMBL" id="JBFOLK010000011">
    <property type="protein sequence ID" value="KAL2476583.1"/>
    <property type="molecule type" value="Genomic_DNA"/>
</dbReference>